<evidence type="ECO:0000256" key="1">
    <source>
        <dbReference type="SAM" id="Coils"/>
    </source>
</evidence>
<gene>
    <name evidence="2" type="ORF">F5897_000912</name>
    <name evidence="3" type="ORF">F5897_000920</name>
</gene>
<dbReference type="EMBL" id="JACIFD010000008">
    <property type="protein sequence ID" value="MBB4071608.1"/>
    <property type="molecule type" value="Genomic_DNA"/>
</dbReference>
<dbReference type="AlphaFoldDB" id="A0A840DEW2"/>
<keyword evidence="1" id="KW-0175">Coiled coil</keyword>
<evidence type="ECO:0000313" key="4">
    <source>
        <dbReference type="Proteomes" id="UP000571183"/>
    </source>
</evidence>
<reference evidence="2" key="1">
    <citation type="submission" date="2020-08" db="EMBL/GenBank/DDBJ databases">
        <title>Sequencing the genomes of 1000 actinobacteria strains.</title>
        <authorList>
            <person name="Klenk H.-P."/>
        </authorList>
    </citation>
    <scope>NUCLEOTIDE SEQUENCE [LARGE SCALE GENOMIC DNA]</scope>
    <source>
        <strain evidence="2">DSM 27064</strain>
    </source>
</reference>
<comment type="caution">
    <text evidence="2">The sequence shown here is derived from an EMBL/GenBank/DDBJ whole genome shotgun (WGS) entry which is preliminary data.</text>
</comment>
<dbReference type="Proteomes" id="UP000571183">
    <property type="component" value="Unassembled WGS sequence"/>
</dbReference>
<feature type="coiled-coil region" evidence="1">
    <location>
        <begin position="149"/>
        <end position="176"/>
    </location>
</feature>
<dbReference type="RefSeq" id="WP_183304633.1">
    <property type="nucleotide sequence ID" value="NZ_JACIFD010000007.1"/>
</dbReference>
<proteinExistence type="predicted"/>
<keyword evidence="4" id="KW-1185">Reference proteome</keyword>
<accession>A0A840DEW2</accession>
<dbReference type="EMBL" id="JACIFD010000007">
    <property type="protein sequence ID" value="MBB4071604.1"/>
    <property type="molecule type" value="Genomic_DNA"/>
</dbReference>
<evidence type="ECO:0000313" key="3">
    <source>
        <dbReference type="EMBL" id="MBB4071608.1"/>
    </source>
</evidence>
<sequence length="185" mass="20255">MSTFTSPVFDVFAAPVDPQPQPLQPAPVGAELLPYAYDDVHHVLPVFFGAAARRVRVGYSRTVVSYSVEDLTAALSLPAAALEDYPADYYRHRADGTIETFWSYATAAGVIGVYAGADVKSAAEAFLHVCRTTADNWARFMLSSKIPALIRASVGLTELQRELEQHENALRSRFVRSDNHVLLGL</sequence>
<evidence type="ECO:0000313" key="2">
    <source>
        <dbReference type="EMBL" id="MBB4071604.1"/>
    </source>
</evidence>
<organism evidence="2 4">
    <name type="scientific">Canibacter oris</name>
    <dbReference type="NCBI Taxonomy" id="1365628"/>
    <lineage>
        <taxon>Bacteria</taxon>
        <taxon>Bacillati</taxon>
        <taxon>Actinomycetota</taxon>
        <taxon>Actinomycetes</taxon>
        <taxon>Micrococcales</taxon>
        <taxon>Microbacteriaceae</taxon>
        <taxon>Canibacter</taxon>
    </lineage>
</organism>
<protein>
    <submittedName>
        <fullName evidence="2">Uncharacterized protein</fullName>
    </submittedName>
</protein>
<name>A0A840DEW2_9MICO</name>